<dbReference type="AlphaFoldDB" id="A0A2H0XDR4"/>
<accession>A0A2H0XDR4</accession>
<keyword evidence="1" id="KW-0472">Membrane</keyword>
<dbReference type="GO" id="GO:0003677">
    <property type="term" value="F:DNA binding"/>
    <property type="evidence" value="ECO:0007669"/>
    <property type="project" value="InterPro"/>
</dbReference>
<evidence type="ECO:0000313" key="4">
    <source>
        <dbReference type="Proteomes" id="UP000230340"/>
    </source>
</evidence>
<evidence type="ECO:0000256" key="1">
    <source>
        <dbReference type="SAM" id="Phobius"/>
    </source>
</evidence>
<keyword evidence="1" id="KW-1133">Transmembrane helix</keyword>
<dbReference type="InterPro" id="IPR009061">
    <property type="entry name" value="DNA-bd_dom_put_sf"/>
</dbReference>
<reference evidence="4" key="1">
    <citation type="submission" date="2017-09" db="EMBL/GenBank/DDBJ databases">
        <title>Depth-based differentiation of microbial function through sediment-hosted aquifers and enrichment of novel symbionts in the deep terrestrial subsurface.</title>
        <authorList>
            <person name="Probst A.J."/>
            <person name="Ladd B."/>
            <person name="Jarett J.K."/>
            <person name="Geller-Mcgrath D.E."/>
            <person name="Sieber C.M.K."/>
            <person name="Emerson J.B."/>
            <person name="Anantharaman K."/>
            <person name="Thomas B.C."/>
            <person name="Malmstrom R."/>
            <person name="Stieglmeier M."/>
            <person name="Klingl A."/>
            <person name="Woyke T."/>
            <person name="Ryan C.M."/>
            <person name="Banfield J.F."/>
        </authorList>
    </citation>
    <scope>NUCLEOTIDE SEQUENCE [LARGE SCALE GENOMIC DNA]</scope>
</reference>
<evidence type="ECO:0000259" key="2">
    <source>
        <dbReference type="Pfam" id="PF13411"/>
    </source>
</evidence>
<dbReference type="Proteomes" id="UP000230340">
    <property type="component" value="Unassembled WGS sequence"/>
</dbReference>
<dbReference type="InterPro" id="IPR000551">
    <property type="entry name" value="MerR-type_HTH_dom"/>
</dbReference>
<keyword evidence="1" id="KW-0812">Transmembrane</keyword>
<protein>
    <recommendedName>
        <fullName evidence="2">HTH merR-type domain-containing protein</fullName>
    </recommendedName>
</protein>
<dbReference type="EMBL" id="PEYT01000017">
    <property type="protein sequence ID" value="PIS23074.1"/>
    <property type="molecule type" value="Genomic_DNA"/>
</dbReference>
<feature type="domain" description="HTH merR-type" evidence="2">
    <location>
        <begin position="29"/>
        <end position="83"/>
    </location>
</feature>
<sequence length="203" mass="23340">MEAKDKNLPIRQFVALAKKRGVDFGKSNPYNRLRYYTKIGLLPNMVRIKSQGHYPMSALECLYRIEKYKKEGWDNKKILKSLKKEKVVIPLDPISKKKWLWYFFVAFFVSLFLIGIVQASMFSDINKNGPGITGSYVMQIGERTVFVYDSKVKNSSKVFVTFTSDYAPASSYHVSSVTPNLGFELSLSSPISQTARFNYWIVE</sequence>
<feature type="transmembrane region" description="Helical" evidence="1">
    <location>
        <begin position="99"/>
        <end position="117"/>
    </location>
</feature>
<name>A0A2H0XDR4_UNCKA</name>
<proteinExistence type="predicted"/>
<dbReference type="SUPFAM" id="SSF46955">
    <property type="entry name" value="Putative DNA-binding domain"/>
    <property type="match status" value="1"/>
</dbReference>
<dbReference type="Pfam" id="PF13411">
    <property type="entry name" value="MerR_1"/>
    <property type="match status" value="1"/>
</dbReference>
<dbReference type="GO" id="GO:0006355">
    <property type="term" value="P:regulation of DNA-templated transcription"/>
    <property type="evidence" value="ECO:0007669"/>
    <property type="project" value="InterPro"/>
</dbReference>
<organism evidence="3 4">
    <name type="scientific">candidate division WWE3 bacterium CG08_land_8_20_14_0_20_40_13</name>
    <dbReference type="NCBI Taxonomy" id="1975084"/>
    <lineage>
        <taxon>Bacteria</taxon>
        <taxon>Katanobacteria</taxon>
    </lineage>
</organism>
<evidence type="ECO:0000313" key="3">
    <source>
        <dbReference type="EMBL" id="PIS23074.1"/>
    </source>
</evidence>
<gene>
    <name evidence="3" type="ORF">COT49_02045</name>
</gene>
<comment type="caution">
    <text evidence="3">The sequence shown here is derived from an EMBL/GenBank/DDBJ whole genome shotgun (WGS) entry which is preliminary data.</text>
</comment>